<dbReference type="CDD" id="cd16922">
    <property type="entry name" value="HATPase_EvgS-ArcB-TorS-like"/>
    <property type="match status" value="1"/>
</dbReference>
<keyword evidence="8" id="KW-0418">Kinase</keyword>
<evidence type="ECO:0000313" key="17">
    <source>
        <dbReference type="Proteomes" id="UP000177870"/>
    </source>
</evidence>
<dbReference type="KEGG" id="mpro:BJP34_08955"/>
<feature type="domain" description="Histidine kinase" evidence="14">
    <location>
        <begin position="945"/>
        <end position="1238"/>
    </location>
</feature>
<dbReference type="Proteomes" id="UP000177870">
    <property type="component" value="Chromosome"/>
</dbReference>
<dbReference type="Gene3D" id="1.10.287.130">
    <property type="match status" value="1"/>
</dbReference>
<keyword evidence="4 13" id="KW-0597">Phosphoprotein</keyword>
<keyword evidence="12" id="KW-0472">Membrane</keyword>
<evidence type="ECO:0000259" key="15">
    <source>
        <dbReference type="PROSITE" id="PS50110"/>
    </source>
</evidence>
<name>A0A1D8TQ85_9CYAN</name>
<dbReference type="Pfam" id="PF00512">
    <property type="entry name" value="HisKA"/>
    <property type="match status" value="1"/>
</dbReference>
<dbReference type="Gene3D" id="3.30.565.10">
    <property type="entry name" value="Histidine kinase-like ATPase, C-terminal domain"/>
    <property type="match status" value="1"/>
</dbReference>
<dbReference type="SUPFAM" id="SSF47384">
    <property type="entry name" value="Homodimeric domain of signal transducing histidine kinase"/>
    <property type="match status" value="1"/>
</dbReference>
<evidence type="ECO:0000256" key="7">
    <source>
        <dbReference type="ARBA" id="ARBA00022741"/>
    </source>
</evidence>
<dbReference type="GO" id="GO:0016020">
    <property type="term" value="C:membrane"/>
    <property type="evidence" value="ECO:0007669"/>
    <property type="project" value="UniProtKB-SubCell"/>
</dbReference>
<dbReference type="RefSeq" id="WP_070392047.1">
    <property type="nucleotide sequence ID" value="NZ_CP017599.1"/>
</dbReference>
<dbReference type="SUPFAM" id="SSF55781">
    <property type="entry name" value="GAF domain-like"/>
    <property type="match status" value="1"/>
</dbReference>
<dbReference type="Gene3D" id="3.30.450.40">
    <property type="match status" value="1"/>
</dbReference>
<keyword evidence="5" id="KW-0808">Transferase</keyword>
<dbReference type="InterPro" id="IPR003594">
    <property type="entry name" value="HATPase_dom"/>
</dbReference>
<dbReference type="InterPro" id="IPR004358">
    <property type="entry name" value="Sig_transdc_His_kin-like_C"/>
</dbReference>
<reference evidence="17" key="1">
    <citation type="submission" date="2016-10" db="EMBL/GenBank/DDBJ databases">
        <title>Comparative genomics uncovers the prolific and rare metabolic potential of the cyanobacterial genus Moorea.</title>
        <authorList>
            <person name="Leao T."/>
            <person name="Castelao G."/>
            <person name="Korobeynikov A."/>
            <person name="Monroe E.A."/>
            <person name="Podell S."/>
            <person name="Glukhov E."/>
            <person name="Allen E."/>
            <person name="Gerwick W.H."/>
            <person name="Gerwick L."/>
        </authorList>
    </citation>
    <scope>NUCLEOTIDE SEQUENCE [LARGE SCALE GENOMIC DNA]</scope>
    <source>
        <strain evidence="17">PAL-8-15-08-1</strain>
    </source>
</reference>
<dbReference type="PROSITE" id="PS50109">
    <property type="entry name" value="HIS_KIN"/>
    <property type="match status" value="1"/>
</dbReference>
<dbReference type="InterPro" id="IPR001789">
    <property type="entry name" value="Sig_transdc_resp-reg_receiver"/>
</dbReference>
<accession>A0A1D8TQ85</accession>
<gene>
    <name evidence="16" type="ORF">BJP34_08955</name>
</gene>
<dbReference type="SUPFAM" id="SSF52172">
    <property type="entry name" value="CheY-like"/>
    <property type="match status" value="1"/>
</dbReference>
<evidence type="ECO:0000256" key="12">
    <source>
        <dbReference type="ARBA" id="ARBA00023136"/>
    </source>
</evidence>
<evidence type="ECO:0000259" key="14">
    <source>
        <dbReference type="PROSITE" id="PS50109"/>
    </source>
</evidence>
<dbReference type="InterPro" id="IPR029016">
    <property type="entry name" value="GAF-like_dom_sf"/>
</dbReference>
<dbReference type="PANTHER" id="PTHR43642">
    <property type="entry name" value="HYBRID SIGNAL TRANSDUCTION HISTIDINE KINASE G"/>
    <property type="match status" value="1"/>
</dbReference>
<dbReference type="EC" id="2.7.13.3" evidence="3"/>
<evidence type="ECO:0000256" key="9">
    <source>
        <dbReference type="ARBA" id="ARBA00022840"/>
    </source>
</evidence>
<sequence>MALQLQKLPKETQDVLKLAACIGHQFDLDTLAIIHDKSPIETAVYLWKSLQEGLVLPTTEIYKFFTVNSNYPSSTQEKFRQLPIPNPQFSIPDHQSPSYKFLHDRVQQAAYFLIPEDQKQLTHLTIGQLLLKNIPTAEREEKIFDIVNQLNYGVELITDLAQRDELAQLNRIAGEKAKAATAYGAAFNYLTVGLELLGENSWQRQYDLTLALYQAAAEAAYLNTDFEQMEQMVMVVLARGKTLLDKIKAYEVTIEAYKAQNRPEQAITSGLQVLKLLGIELPQQPSPEDIELALNQTQSDLDGKEIEDLIDLPVMTAPEKLAGMTILWRLIPVTYLTNPLLFPLVVLKQVNLSLQNGNCPVSALCYVSYAIILWQVCGDIDGNYRFGQLALRLLARFNATELKCIVLYAVNFATKPWKVHLKETLTPLLEAYSVGLETGDFDQSAFSADMYLEHSFWLGKELAELDQTCANYHQGIDQLKQEMPRQLTAMTWQGVLNLLGQAENSCCLKGEVYDEEIMLPLHQEFNHLRALYTLHLYKLFLCYLFQDYQQAWEQAIITENYLDGVPAAFNVAVFYWYDSLTRLALYPEQNHAQQQQSLDKITKNQDKLKTWADHAPMNYLHKFYLVEAERYRVLGHLLEAMEYYDRAIAGAKENQYIQEEALANELAAKFYLEWGKETIAQAYLSCAYYGYSHWGALAKVEDLEIRYPQFLDSILTEKTINISTGDTITNLTSQGVNTTTKNASTVLDLATVIKASQALSGEIQLDQLLSTLMQVVMENAGADKCALILVKGERLVLQAMETANQLALVESIPVEESPDIPQSAINYVKRKLETLVINDITVETILAADPYFIRQQPRSVMCTPIINQGKLIGLLYLENHLTTGAFTPDRLEILNLLTSQAAISLENAQLYSNLEDKVAERTAELAQAKQAADGANQAKSEFLSNMSHEFRTPLNGILGYAQILKRDRYLGTRQIDGLTIIEQSGNHLLTLINDILELSKIEARKMELYPSDLHFQTFIESVVGIIRMRALEKDILFKYDPVGDLPNGIKADEKRLRQILINLLGNAVKFTDHGEVILRVSLIDQQETAASPLNPPILGDFNSRTPQSWGARGAKLAVIEQQETASSPLNPPILGDFNSRTPQSWGARGAKLPVIDQQQTASIIRFEVIDSGVGMSPEQLETIFQPFEQVGDTQRRSAGTGLGLAISKQLVELMGGQLMVTSDFGKGSTFWFDIPFPVVKTVTKAQPEIVDQIKGYKGKPCQILVVDDQLENRLVLLNMLAPMGFDIVTAENGQQAVDMASELHPDLILTDLVMPVKTGFEAVNEIRQIAELKDIPIIAVSASVLDMDQNKSKRVGCQAFLSKPIDQNQLFALLGQYLPIEWVYEPIDDMGLSKNGTISGQTAAIIPPPPEEIEVLYELAMLGSMRKIRDRAMFIEHLHEDYRPFANKLKDLADGFQEQAILSLVESYMN</sequence>
<dbReference type="PRINTS" id="PR00344">
    <property type="entry name" value="BCTRLSENSOR"/>
</dbReference>
<dbReference type="InterPro" id="IPR003661">
    <property type="entry name" value="HisK_dim/P_dom"/>
</dbReference>
<proteinExistence type="predicted"/>
<dbReference type="FunFam" id="1.10.287.130:FF:000004">
    <property type="entry name" value="Ethylene receptor 1"/>
    <property type="match status" value="1"/>
</dbReference>
<dbReference type="SUPFAM" id="SSF55874">
    <property type="entry name" value="ATPase domain of HSP90 chaperone/DNA topoisomerase II/histidine kinase"/>
    <property type="match status" value="1"/>
</dbReference>
<dbReference type="CDD" id="cd00082">
    <property type="entry name" value="HisKA"/>
    <property type="match status" value="1"/>
</dbReference>
<dbReference type="SMART" id="SM00065">
    <property type="entry name" value="GAF"/>
    <property type="match status" value="1"/>
</dbReference>
<dbReference type="PANTHER" id="PTHR43642:SF1">
    <property type="entry name" value="HYBRID SIGNAL TRANSDUCTION HISTIDINE KINASE G"/>
    <property type="match status" value="1"/>
</dbReference>
<dbReference type="CDD" id="cd17546">
    <property type="entry name" value="REC_hyHK_CKI1_RcsC-like"/>
    <property type="match status" value="1"/>
</dbReference>
<dbReference type="InterPro" id="IPR005467">
    <property type="entry name" value="His_kinase_dom"/>
</dbReference>
<organism evidence="16 17">
    <name type="scientific">Moorena producens PAL-8-15-08-1</name>
    <dbReference type="NCBI Taxonomy" id="1458985"/>
    <lineage>
        <taxon>Bacteria</taxon>
        <taxon>Bacillati</taxon>
        <taxon>Cyanobacteriota</taxon>
        <taxon>Cyanophyceae</taxon>
        <taxon>Coleofasciculales</taxon>
        <taxon>Coleofasciculaceae</taxon>
        <taxon>Moorena</taxon>
    </lineage>
</organism>
<feature type="modified residue" description="4-aspartylphosphate" evidence="13">
    <location>
        <position position="1311"/>
    </location>
</feature>
<keyword evidence="11" id="KW-0902">Two-component regulatory system</keyword>
<dbReference type="InterPro" id="IPR011006">
    <property type="entry name" value="CheY-like_superfamily"/>
</dbReference>
<dbReference type="Pfam" id="PF01590">
    <property type="entry name" value="GAF"/>
    <property type="match status" value="1"/>
</dbReference>
<evidence type="ECO:0000256" key="6">
    <source>
        <dbReference type="ARBA" id="ARBA00022692"/>
    </source>
</evidence>
<evidence type="ECO:0000256" key="8">
    <source>
        <dbReference type="ARBA" id="ARBA00022777"/>
    </source>
</evidence>
<dbReference type="SMART" id="SM00387">
    <property type="entry name" value="HATPase_c"/>
    <property type="match status" value="1"/>
</dbReference>
<dbReference type="Pfam" id="PF02518">
    <property type="entry name" value="HATPase_c"/>
    <property type="match status" value="1"/>
</dbReference>
<evidence type="ECO:0000256" key="3">
    <source>
        <dbReference type="ARBA" id="ARBA00012438"/>
    </source>
</evidence>
<dbReference type="GO" id="GO:0000155">
    <property type="term" value="F:phosphorelay sensor kinase activity"/>
    <property type="evidence" value="ECO:0007669"/>
    <property type="project" value="InterPro"/>
</dbReference>
<keyword evidence="9" id="KW-0067">ATP-binding</keyword>
<dbReference type="SMART" id="SM00448">
    <property type="entry name" value="REC"/>
    <property type="match status" value="1"/>
</dbReference>
<comment type="subcellular location">
    <subcellularLocation>
        <location evidence="2">Membrane</location>
    </subcellularLocation>
</comment>
<evidence type="ECO:0000256" key="2">
    <source>
        <dbReference type="ARBA" id="ARBA00004370"/>
    </source>
</evidence>
<dbReference type="Pfam" id="PF00072">
    <property type="entry name" value="Response_reg"/>
    <property type="match status" value="1"/>
</dbReference>
<feature type="domain" description="Response regulatory" evidence="15">
    <location>
        <begin position="1262"/>
        <end position="1378"/>
    </location>
</feature>
<keyword evidence="7" id="KW-0547">Nucleotide-binding</keyword>
<dbReference type="SMART" id="SM00388">
    <property type="entry name" value="HisKA"/>
    <property type="match status" value="1"/>
</dbReference>
<keyword evidence="6" id="KW-0812">Transmembrane</keyword>
<dbReference type="Gene3D" id="3.40.50.2300">
    <property type="match status" value="1"/>
</dbReference>
<evidence type="ECO:0000256" key="5">
    <source>
        <dbReference type="ARBA" id="ARBA00022679"/>
    </source>
</evidence>
<comment type="catalytic activity">
    <reaction evidence="1">
        <text>ATP + protein L-histidine = ADP + protein N-phospho-L-histidine.</text>
        <dbReference type="EC" id="2.7.13.3"/>
    </reaction>
</comment>
<evidence type="ECO:0000256" key="11">
    <source>
        <dbReference type="ARBA" id="ARBA00023012"/>
    </source>
</evidence>
<evidence type="ECO:0000256" key="10">
    <source>
        <dbReference type="ARBA" id="ARBA00022989"/>
    </source>
</evidence>
<dbReference type="STRING" id="1458985.BJP34_08955"/>
<dbReference type="GO" id="GO:0005524">
    <property type="term" value="F:ATP binding"/>
    <property type="evidence" value="ECO:0007669"/>
    <property type="project" value="UniProtKB-KW"/>
</dbReference>
<evidence type="ECO:0000256" key="13">
    <source>
        <dbReference type="PROSITE-ProRule" id="PRU00169"/>
    </source>
</evidence>
<dbReference type="EMBL" id="CP017599">
    <property type="protein sequence ID" value="AOW99565.1"/>
    <property type="molecule type" value="Genomic_DNA"/>
</dbReference>
<dbReference type="PROSITE" id="PS50110">
    <property type="entry name" value="RESPONSE_REGULATORY"/>
    <property type="match status" value="1"/>
</dbReference>
<dbReference type="InterPro" id="IPR036097">
    <property type="entry name" value="HisK_dim/P_sf"/>
</dbReference>
<evidence type="ECO:0000256" key="4">
    <source>
        <dbReference type="ARBA" id="ARBA00022553"/>
    </source>
</evidence>
<keyword evidence="10" id="KW-1133">Transmembrane helix</keyword>
<protein>
    <recommendedName>
        <fullName evidence="3">histidine kinase</fullName>
        <ecNumber evidence="3">2.7.13.3</ecNumber>
    </recommendedName>
</protein>
<dbReference type="InterPro" id="IPR053159">
    <property type="entry name" value="Hybrid_Histidine_Kinase"/>
</dbReference>
<evidence type="ECO:0000313" key="16">
    <source>
        <dbReference type="EMBL" id="AOW99565.1"/>
    </source>
</evidence>
<dbReference type="InterPro" id="IPR036890">
    <property type="entry name" value="HATPase_C_sf"/>
</dbReference>
<evidence type="ECO:0000256" key="1">
    <source>
        <dbReference type="ARBA" id="ARBA00000085"/>
    </source>
</evidence>
<dbReference type="InterPro" id="IPR003018">
    <property type="entry name" value="GAF"/>
</dbReference>